<dbReference type="Pfam" id="PF20172">
    <property type="entry name" value="DUF6538"/>
    <property type="match status" value="1"/>
</dbReference>
<dbReference type="AlphaFoldDB" id="A0A0M7B8I8"/>
<name>A0A0M7B8I8_9RHOB</name>
<keyword evidence="3" id="KW-1185">Reference proteome</keyword>
<protein>
    <recommendedName>
        <fullName evidence="1">DUF6538 domain-containing protein</fullName>
    </recommendedName>
</protein>
<dbReference type="EMBL" id="CYPR01000015">
    <property type="protein sequence ID" value="CUH14235.1"/>
    <property type="molecule type" value="Genomic_DNA"/>
</dbReference>
<organism evidence="2 3">
    <name type="scientific">Jannaschia seosinensis</name>
    <dbReference type="NCBI Taxonomy" id="313367"/>
    <lineage>
        <taxon>Bacteria</taxon>
        <taxon>Pseudomonadati</taxon>
        <taxon>Pseudomonadota</taxon>
        <taxon>Alphaproteobacteria</taxon>
        <taxon>Rhodobacterales</taxon>
        <taxon>Roseobacteraceae</taxon>
        <taxon>Jannaschia</taxon>
    </lineage>
</organism>
<sequence length="89" mass="10226">MEWYAAKVNRRGKWQYICVTVPAEAREAVGHKQIKRSAGTADPQIAERRKHEIEAELRHEVLEAVARNRMVAPDSAYQRAVTELRLRGT</sequence>
<dbReference type="Proteomes" id="UP000049455">
    <property type="component" value="Unassembled WGS sequence"/>
</dbReference>
<proteinExistence type="predicted"/>
<accession>A0A0M7B8I8</accession>
<feature type="domain" description="DUF6538" evidence="1">
    <location>
        <begin position="9"/>
        <end position="61"/>
    </location>
</feature>
<evidence type="ECO:0000313" key="3">
    <source>
        <dbReference type="Proteomes" id="UP000049455"/>
    </source>
</evidence>
<evidence type="ECO:0000313" key="2">
    <source>
        <dbReference type="EMBL" id="CUH14235.1"/>
    </source>
</evidence>
<evidence type="ECO:0000259" key="1">
    <source>
        <dbReference type="Pfam" id="PF20172"/>
    </source>
</evidence>
<dbReference type="InterPro" id="IPR046668">
    <property type="entry name" value="DUF6538"/>
</dbReference>
<dbReference type="RefSeq" id="WP_055661991.1">
    <property type="nucleotide sequence ID" value="NZ_CYPR01000015.1"/>
</dbReference>
<gene>
    <name evidence="2" type="ORF">JSE7799_00270</name>
</gene>
<reference evidence="2 3" key="1">
    <citation type="submission" date="2015-09" db="EMBL/GenBank/DDBJ databases">
        <authorList>
            <person name="Jackson K.R."/>
            <person name="Lunt B.L."/>
            <person name="Fisher J.N.B."/>
            <person name="Gardner A.V."/>
            <person name="Bailey M.E."/>
            <person name="Deus L.M."/>
            <person name="Earl A.S."/>
            <person name="Gibby P.D."/>
            <person name="Hartmann K.A."/>
            <person name="Liu J.E."/>
            <person name="Manci A.M."/>
            <person name="Nielsen D.A."/>
            <person name="Solomon M.B."/>
            <person name="Breakwell D.P."/>
            <person name="Burnett S.H."/>
            <person name="Grose J.H."/>
        </authorList>
    </citation>
    <scope>NUCLEOTIDE SEQUENCE [LARGE SCALE GENOMIC DNA]</scope>
    <source>
        <strain evidence="2 3">CECT 7799</strain>
    </source>
</reference>